<accession>N1MQD6</accession>
<evidence type="ECO:0000313" key="3">
    <source>
        <dbReference type="Proteomes" id="UP000013201"/>
    </source>
</evidence>
<name>N1MQD6_9SPHN</name>
<reference evidence="3" key="2">
    <citation type="submission" date="2013-04" db="EMBL/GenBank/DDBJ databases">
        <title>Bisphenol A degrading Sphingobium sp. strain BiD32.</title>
        <authorList>
            <person name="Nielsen J.L."/>
            <person name="Zhou N.A."/>
            <person name="Kjeldal H."/>
        </authorList>
    </citation>
    <scope>NUCLEOTIDE SEQUENCE [LARGE SCALE GENOMIC DNA]</scope>
    <source>
        <strain evidence="3">BiD32</strain>
    </source>
</reference>
<gene>
    <name evidence="2" type="ORF">EBBID32_19740</name>
</gene>
<dbReference type="EMBL" id="CAVK010000088">
    <property type="protein sequence ID" value="CCW17633.1"/>
    <property type="molecule type" value="Genomic_DNA"/>
</dbReference>
<dbReference type="Proteomes" id="UP000013201">
    <property type="component" value="Unassembled WGS sequence"/>
</dbReference>
<sequence length="53" mass="5427">MKMLTNPPSGQHCAAFPIAAQMLKASPARTGSGNGELQLVRTPASAKSADMDA</sequence>
<organism evidence="2 3">
    <name type="scientific">Sphingobium indicum BiD32</name>
    <dbReference type="NCBI Taxonomy" id="1301087"/>
    <lineage>
        <taxon>Bacteria</taxon>
        <taxon>Pseudomonadati</taxon>
        <taxon>Pseudomonadota</taxon>
        <taxon>Alphaproteobacteria</taxon>
        <taxon>Sphingomonadales</taxon>
        <taxon>Sphingomonadaceae</taxon>
        <taxon>Sphingobium</taxon>
    </lineage>
</organism>
<evidence type="ECO:0000313" key="2">
    <source>
        <dbReference type="EMBL" id="CCW17633.1"/>
    </source>
</evidence>
<evidence type="ECO:0000256" key="1">
    <source>
        <dbReference type="SAM" id="MobiDB-lite"/>
    </source>
</evidence>
<feature type="region of interest" description="Disordered" evidence="1">
    <location>
        <begin position="27"/>
        <end position="53"/>
    </location>
</feature>
<dbReference type="AlphaFoldDB" id="N1MQD6"/>
<proteinExistence type="predicted"/>
<keyword evidence="3" id="KW-1185">Reference proteome</keyword>
<protein>
    <submittedName>
        <fullName evidence="2">Uncharacterized protein</fullName>
    </submittedName>
</protein>
<reference evidence="2 3" key="1">
    <citation type="submission" date="2013-03" db="EMBL/GenBank/DDBJ databases">
        <authorList>
            <person name="Le V."/>
        </authorList>
    </citation>
    <scope>NUCLEOTIDE SEQUENCE [LARGE SCALE GENOMIC DNA]</scope>
    <source>
        <strain evidence="2 3">BiD32</strain>
    </source>
</reference>
<comment type="caution">
    <text evidence="2">The sequence shown here is derived from an EMBL/GenBank/DDBJ whole genome shotgun (WGS) entry which is preliminary data.</text>
</comment>